<evidence type="ECO:0000313" key="1">
    <source>
        <dbReference type="EMBL" id="GID78617.1"/>
    </source>
</evidence>
<name>A0ABQ3YF50_9ACTN</name>
<sequence length="66" mass="6961">MKPDLMLRTLAVGPWIAALLLYAGRAPWGIALAAAIALIWAAPLIRDRAAPARLTSADAAPRSSVR</sequence>
<keyword evidence="2" id="KW-1185">Reference proteome</keyword>
<comment type="caution">
    <text evidence="1">The sequence shown here is derived from an EMBL/GenBank/DDBJ whole genome shotgun (WGS) entry which is preliminary data.</text>
</comment>
<reference evidence="1 2" key="1">
    <citation type="submission" date="2021-01" db="EMBL/GenBank/DDBJ databases">
        <title>Whole genome shotgun sequence of Actinoplanes deccanensis NBRC 13994.</title>
        <authorList>
            <person name="Komaki H."/>
            <person name="Tamura T."/>
        </authorList>
    </citation>
    <scope>NUCLEOTIDE SEQUENCE [LARGE SCALE GENOMIC DNA]</scope>
    <source>
        <strain evidence="1 2">NBRC 13994</strain>
    </source>
</reference>
<organism evidence="1 2">
    <name type="scientific">Paractinoplanes deccanensis</name>
    <dbReference type="NCBI Taxonomy" id="113561"/>
    <lineage>
        <taxon>Bacteria</taxon>
        <taxon>Bacillati</taxon>
        <taxon>Actinomycetota</taxon>
        <taxon>Actinomycetes</taxon>
        <taxon>Micromonosporales</taxon>
        <taxon>Micromonosporaceae</taxon>
        <taxon>Paractinoplanes</taxon>
    </lineage>
</organism>
<proteinExistence type="predicted"/>
<gene>
    <name evidence="1" type="ORF">Ade02nite_72580</name>
</gene>
<dbReference type="EMBL" id="BOMI01000147">
    <property type="protein sequence ID" value="GID78617.1"/>
    <property type="molecule type" value="Genomic_DNA"/>
</dbReference>
<dbReference type="Proteomes" id="UP000609879">
    <property type="component" value="Unassembled WGS sequence"/>
</dbReference>
<accession>A0ABQ3YF50</accession>
<protein>
    <submittedName>
        <fullName evidence="1">Uncharacterized protein</fullName>
    </submittedName>
</protein>
<dbReference type="RefSeq" id="WP_203773713.1">
    <property type="nucleotide sequence ID" value="NZ_BAAABO010000027.1"/>
</dbReference>
<evidence type="ECO:0000313" key="2">
    <source>
        <dbReference type="Proteomes" id="UP000609879"/>
    </source>
</evidence>